<feature type="domain" description="Heterokaryon incompatibility" evidence="1">
    <location>
        <begin position="127"/>
        <end position="233"/>
    </location>
</feature>
<sequence length="640" mass="70940">MTRGCIELSTGSYILDVLLERGYCPHGLSNLSKYCSVAALNYISAFTRDIQTHKHCTRARCAAHIVSNESQYVTRHMSDTCTCAMVRSDKAEIIRIIEDGKIPVIDGALSGSSVTLSVRPVSLNVPYTAVSHSWSGGLGNPRENALPTCQLRFLLEQFRTIDAQSEHDTWFASLVNAVTGGRAAKSTNTKKSSQVFWTDTLCIPTGSEVTTSVRTQAVARMNQIYADAHHVIVLDPALRALPGDATTELFLASVANSSWMTRCWTYLEGRLAQSLLVAMSGEIRDIFDPCFTVASEVTQWSWNLRVWDDKAQIKRELAAEIYKIIPLKDITLDTSGSGLDHFVQCWNELGRKTTSRPADRLIILALMLDLSVFEMQQLPSIALKLQAVLRSQHQLPLTFLFDVPESAQEALPVRRNGWVPMTISGHTATTYGWLRRAINSRTAKYGFLLECEHDHVMVIRFRRPVVHTKAFEVFINEPSFGDCKLCIDTLVQESRGNDSPEENQVAEEILILARSAVSRGQARFFGRPGDQAHGQGCLLAIAGEGPNNLLLDHARPIAYTIVFTENSVGRDLETNEVAAADVVAETVQLQLDTGKYSLVHEHQSDTDCLLQTGRSGHRSSSIAPEQQKCQRAVKLQYTST</sequence>
<dbReference type="AlphaFoldDB" id="A0A8H3FIT6"/>
<dbReference type="InterPro" id="IPR010730">
    <property type="entry name" value="HET"/>
</dbReference>
<dbReference type="Pfam" id="PF06985">
    <property type="entry name" value="HET"/>
    <property type="match status" value="1"/>
</dbReference>
<reference evidence="2" key="1">
    <citation type="submission" date="2021-03" db="EMBL/GenBank/DDBJ databases">
        <authorList>
            <person name="Tagirdzhanova G."/>
        </authorList>
    </citation>
    <scope>NUCLEOTIDE SEQUENCE</scope>
</reference>
<proteinExistence type="predicted"/>
<comment type="caution">
    <text evidence="2">The sequence shown here is derived from an EMBL/GenBank/DDBJ whole genome shotgun (WGS) entry which is preliminary data.</text>
</comment>
<gene>
    <name evidence="2" type="ORF">IMSHALPRED_005263</name>
</gene>
<dbReference type="Proteomes" id="UP000664534">
    <property type="component" value="Unassembled WGS sequence"/>
</dbReference>
<evidence type="ECO:0000259" key="1">
    <source>
        <dbReference type="Pfam" id="PF06985"/>
    </source>
</evidence>
<keyword evidence="3" id="KW-1185">Reference proteome</keyword>
<dbReference type="PANTHER" id="PTHR39596:SF2">
    <property type="entry name" value="HET DOMAIN PROTEIN (AFU_ORTHOLOGUE AFUA_1G17550)-RELATED"/>
    <property type="match status" value="1"/>
</dbReference>
<dbReference type="PANTHER" id="PTHR39596">
    <property type="match status" value="1"/>
</dbReference>
<evidence type="ECO:0000313" key="2">
    <source>
        <dbReference type="EMBL" id="CAF9921741.1"/>
    </source>
</evidence>
<organism evidence="2 3">
    <name type="scientific">Imshaugia aleurites</name>
    <dbReference type="NCBI Taxonomy" id="172621"/>
    <lineage>
        <taxon>Eukaryota</taxon>
        <taxon>Fungi</taxon>
        <taxon>Dikarya</taxon>
        <taxon>Ascomycota</taxon>
        <taxon>Pezizomycotina</taxon>
        <taxon>Lecanoromycetes</taxon>
        <taxon>OSLEUM clade</taxon>
        <taxon>Lecanoromycetidae</taxon>
        <taxon>Lecanorales</taxon>
        <taxon>Lecanorineae</taxon>
        <taxon>Parmeliaceae</taxon>
        <taxon>Imshaugia</taxon>
    </lineage>
</organism>
<protein>
    <recommendedName>
        <fullName evidence="1">Heterokaryon incompatibility domain-containing protein</fullName>
    </recommendedName>
</protein>
<evidence type="ECO:0000313" key="3">
    <source>
        <dbReference type="Proteomes" id="UP000664534"/>
    </source>
</evidence>
<name>A0A8H3FIT6_9LECA</name>
<accession>A0A8H3FIT6</accession>
<dbReference type="OrthoDB" id="2426273at2759"/>
<dbReference type="EMBL" id="CAJPDT010000028">
    <property type="protein sequence ID" value="CAF9921741.1"/>
    <property type="molecule type" value="Genomic_DNA"/>
</dbReference>